<dbReference type="PROSITE" id="PS00895">
    <property type="entry name" value="3_HYDROXYISOBUT_DH"/>
    <property type="match status" value="1"/>
</dbReference>
<gene>
    <name evidence="6" type="primary">mmsB</name>
    <name evidence="6" type="ORF">GCM10009744_00700</name>
</gene>
<comment type="similarity">
    <text evidence="1">Belongs to the HIBADH-related family.</text>
</comment>
<accession>A0ABP4QUC2</accession>
<dbReference type="PIRSF" id="PIRSF000103">
    <property type="entry name" value="HIBADH"/>
    <property type="match status" value="1"/>
</dbReference>
<evidence type="ECO:0000256" key="2">
    <source>
        <dbReference type="ARBA" id="ARBA00023002"/>
    </source>
</evidence>
<dbReference type="Pfam" id="PF14833">
    <property type="entry name" value="NAD_binding_11"/>
    <property type="match status" value="1"/>
</dbReference>
<dbReference type="PANTHER" id="PTHR43580:SF2">
    <property type="entry name" value="CYTOKINE-LIKE NUCLEAR FACTOR N-PAC"/>
    <property type="match status" value="1"/>
</dbReference>
<dbReference type="InterPro" id="IPR006115">
    <property type="entry name" value="6PGDH_NADP-bd"/>
</dbReference>
<evidence type="ECO:0000259" key="5">
    <source>
        <dbReference type="Pfam" id="PF14833"/>
    </source>
</evidence>
<dbReference type="InterPro" id="IPR036291">
    <property type="entry name" value="NAD(P)-bd_dom_sf"/>
</dbReference>
<dbReference type="EMBL" id="BAAANE010000001">
    <property type="protein sequence ID" value="GAA1617989.1"/>
    <property type="molecule type" value="Genomic_DNA"/>
</dbReference>
<dbReference type="Pfam" id="PF03446">
    <property type="entry name" value="NAD_binding_2"/>
    <property type="match status" value="1"/>
</dbReference>
<feature type="domain" description="3-hydroxyisobutyrate dehydrogenase-like NAD-binding" evidence="5">
    <location>
        <begin position="162"/>
        <end position="277"/>
    </location>
</feature>
<feature type="domain" description="6-phosphogluconate dehydrogenase NADP-binding" evidence="4">
    <location>
        <begin position="3"/>
        <end position="154"/>
    </location>
</feature>
<comment type="caution">
    <text evidence="6">The sequence shown here is derived from an EMBL/GenBank/DDBJ whole genome shotgun (WGS) entry which is preliminary data.</text>
</comment>
<dbReference type="SUPFAM" id="SSF48179">
    <property type="entry name" value="6-phosphogluconate dehydrogenase C-terminal domain-like"/>
    <property type="match status" value="1"/>
</dbReference>
<protein>
    <submittedName>
        <fullName evidence="6">3-hydroxyisobutyrate dehydrogenase</fullName>
    </submittedName>
</protein>
<keyword evidence="2" id="KW-0560">Oxidoreductase</keyword>
<dbReference type="Gene3D" id="1.10.1040.10">
    <property type="entry name" value="N-(1-d-carboxylethyl)-l-norvaline Dehydrogenase, domain 2"/>
    <property type="match status" value="1"/>
</dbReference>
<dbReference type="PANTHER" id="PTHR43580">
    <property type="entry name" value="OXIDOREDUCTASE GLYR1-RELATED"/>
    <property type="match status" value="1"/>
</dbReference>
<organism evidence="6 7">
    <name type="scientific">Kribbella alba</name>
    <dbReference type="NCBI Taxonomy" id="190197"/>
    <lineage>
        <taxon>Bacteria</taxon>
        <taxon>Bacillati</taxon>
        <taxon>Actinomycetota</taxon>
        <taxon>Actinomycetes</taxon>
        <taxon>Propionibacteriales</taxon>
        <taxon>Kribbellaceae</taxon>
        <taxon>Kribbella</taxon>
    </lineage>
</organism>
<sequence length="291" mass="29755">MAKLAFLGLGQMGTPMATRLLRAGHDLSVWNRTSAKLGPLVDLGASAADTPVEAIAGAEVVITMLATPAALEEVLFDGGVVAALTPGQLLIDMSTVGPDEVRSIAQRLPSGVNVVDAPVRGSVPEATAGTLAIYVGATDTEFEQVEPILAPLGTPHHVGGPGAGAAMKVVINLTLGVAMTAVGEALALGDALGLERSTLLDILTESPIGGTVRIKRPNVESGNYPANFKLRHALKDLRLVTSVGADRDLRLAAATRSWLEQAAADGAADLDFSAVVATILAAADRQEGPNP</sequence>
<dbReference type="InterPro" id="IPR013328">
    <property type="entry name" value="6PGD_dom2"/>
</dbReference>
<keyword evidence="3" id="KW-0520">NAD</keyword>
<dbReference type="InterPro" id="IPR008927">
    <property type="entry name" value="6-PGluconate_DH-like_C_sf"/>
</dbReference>
<keyword evidence="7" id="KW-1185">Reference proteome</keyword>
<evidence type="ECO:0000259" key="4">
    <source>
        <dbReference type="Pfam" id="PF03446"/>
    </source>
</evidence>
<proteinExistence type="inferred from homology"/>
<dbReference type="RefSeq" id="WP_344107272.1">
    <property type="nucleotide sequence ID" value="NZ_BAAANE010000001.1"/>
</dbReference>
<dbReference type="Gene3D" id="3.40.50.720">
    <property type="entry name" value="NAD(P)-binding Rossmann-like Domain"/>
    <property type="match status" value="1"/>
</dbReference>
<evidence type="ECO:0000256" key="3">
    <source>
        <dbReference type="ARBA" id="ARBA00023027"/>
    </source>
</evidence>
<evidence type="ECO:0000256" key="1">
    <source>
        <dbReference type="ARBA" id="ARBA00009080"/>
    </source>
</evidence>
<dbReference type="InterPro" id="IPR015815">
    <property type="entry name" value="HIBADH-related"/>
</dbReference>
<evidence type="ECO:0000313" key="6">
    <source>
        <dbReference type="EMBL" id="GAA1617989.1"/>
    </source>
</evidence>
<dbReference type="Proteomes" id="UP001501319">
    <property type="component" value="Unassembled WGS sequence"/>
</dbReference>
<dbReference type="InterPro" id="IPR051265">
    <property type="entry name" value="HIBADH-related_NP60_sf"/>
</dbReference>
<dbReference type="InterPro" id="IPR002204">
    <property type="entry name" value="3-OH-isobutyrate_DH-rel_CS"/>
</dbReference>
<dbReference type="InterPro" id="IPR029154">
    <property type="entry name" value="HIBADH-like_NADP-bd"/>
</dbReference>
<evidence type="ECO:0000313" key="7">
    <source>
        <dbReference type="Proteomes" id="UP001501319"/>
    </source>
</evidence>
<dbReference type="SUPFAM" id="SSF51735">
    <property type="entry name" value="NAD(P)-binding Rossmann-fold domains"/>
    <property type="match status" value="1"/>
</dbReference>
<reference evidence="7" key="1">
    <citation type="journal article" date="2019" name="Int. J. Syst. Evol. Microbiol.">
        <title>The Global Catalogue of Microorganisms (GCM) 10K type strain sequencing project: providing services to taxonomists for standard genome sequencing and annotation.</title>
        <authorList>
            <consortium name="The Broad Institute Genomics Platform"/>
            <consortium name="The Broad Institute Genome Sequencing Center for Infectious Disease"/>
            <person name="Wu L."/>
            <person name="Ma J."/>
        </authorList>
    </citation>
    <scope>NUCLEOTIDE SEQUENCE [LARGE SCALE GENOMIC DNA]</scope>
    <source>
        <strain evidence="7">JCM 14306</strain>
    </source>
</reference>
<name>A0ABP4QUC2_9ACTN</name>